<protein>
    <submittedName>
        <fullName evidence="1">Uncharacterized protein</fullName>
    </submittedName>
</protein>
<organism evidence="1 2">
    <name type="scientific">Tetrahymena thermophila (strain SB210)</name>
    <dbReference type="NCBI Taxonomy" id="312017"/>
    <lineage>
        <taxon>Eukaryota</taxon>
        <taxon>Sar</taxon>
        <taxon>Alveolata</taxon>
        <taxon>Ciliophora</taxon>
        <taxon>Intramacronucleata</taxon>
        <taxon>Oligohymenophorea</taxon>
        <taxon>Hymenostomatida</taxon>
        <taxon>Tetrahymenina</taxon>
        <taxon>Tetrahymenidae</taxon>
        <taxon>Tetrahymena</taxon>
    </lineage>
</organism>
<evidence type="ECO:0000313" key="1">
    <source>
        <dbReference type="EMBL" id="EWS71633.1"/>
    </source>
</evidence>
<dbReference type="Proteomes" id="UP000009168">
    <property type="component" value="Unassembled WGS sequence"/>
</dbReference>
<dbReference type="EMBL" id="GG662416">
    <property type="protein sequence ID" value="EWS71633.1"/>
    <property type="molecule type" value="Genomic_DNA"/>
</dbReference>
<dbReference type="GeneID" id="24442133"/>
<dbReference type="KEGG" id="tet:TTHERM_001306871"/>
<proteinExistence type="predicted"/>
<accession>W7X5J7</accession>
<evidence type="ECO:0000313" key="2">
    <source>
        <dbReference type="Proteomes" id="UP000009168"/>
    </source>
</evidence>
<dbReference type="RefSeq" id="XP_012655835.1">
    <property type="nucleotide sequence ID" value="XM_012800381.1"/>
</dbReference>
<sequence>MQTFKPALKIVAFSDEEQGVLLFWIACILPLELIKQRLIYLSRLFYIPMKQMELSELAKTAQKGSETLKIPLPFVETKMLSTCLSCQKQKQPGIETLPVLYVKKPRFCLIRVTLIIQELASDVILLEAKRVIYTEFYTFPSQQREIVIMFWS</sequence>
<keyword evidence="2" id="KW-1185">Reference proteome</keyword>
<dbReference type="InParanoid" id="W7X5J7"/>
<dbReference type="AlphaFoldDB" id="W7X5J7"/>
<reference evidence="2" key="1">
    <citation type="journal article" date="2006" name="PLoS Biol.">
        <title>Macronuclear genome sequence of the ciliate Tetrahymena thermophila, a model eukaryote.</title>
        <authorList>
            <person name="Eisen J.A."/>
            <person name="Coyne R.S."/>
            <person name="Wu M."/>
            <person name="Wu D."/>
            <person name="Thiagarajan M."/>
            <person name="Wortman J.R."/>
            <person name="Badger J.H."/>
            <person name="Ren Q."/>
            <person name="Amedeo P."/>
            <person name="Jones K.M."/>
            <person name="Tallon L.J."/>
            <person name="Delcher A.L."/>
            <person name="Salzberg S.L."/>
            <person name="Silva J.C."/>
            <person name="Haas B.J."/>
            <person name="Majoros W.H."/>
            <person name="Farzad M."/>
            <person name="Carlton J.M."/>
            <person name="Smith R.K. Jr."/>
            <person name="Garg J."/>
            <person name="Pearlman R.E."/>
            <person name="Karrer K.M."/>
            <person name="Sun L."/>
            <person name="Manning G."/>
            <person name="Elde N.C."/>
            <person name="Turkewitz A.P."/>
            <person name="Asai D.J."/>
            <person name="Wilkes D.E."/>
            <person name="Wang Y."/>
            <person name="Cai H."/>
            <person name="Collins K."/>
            <person name="Stewart B.A."/>
            <person name="Lee S.R."/>
            <person name="Wilamowska K."/>
            <person name="Weinberg Z."/>
            <person name="Ruzzo W.L."/>
            <person name="Wloga D."/>
            <person name="Gaertig J."/>
            <person name="Frankel J."/>
            <person name="Tsao C.-C."/>
            <person name="Gorovsky M.A."/>
            <person name="Keeling P.J."/>
            <person name="Waller R.F."/>
            <person name="Patron N.J."/>
            <person name="Cherry J.M."/>
            <person name="Stover N.A."/>
            <person name="Krieger C.J."/>
            <person name="del Toro C."/>
            <person name="Ryder H.F."/>
            <person name="Williamson S.C."/>
            <person name="Barbeau R.A."/>
            <person name="Hamilton E.P."/>
            <person name="Orias E."/>
        </authorList>
    </citation>
    <scope>NUCLEOTIDE SEQUENCE [LARGE SCALE GENOMIC DNA]</scope>
    <source>
        <strain evidence="2">SB210</strain>
    </source>
</reference>
<gene>
    <name evidence="1" type="ORF">TTHERM_001306871</name>
</gene>
<name>W7X5J7_TETTS</name>